<feature type="non-terminal residue" evidence="2">
    <location>
        <position position="1"/>
    </location>
</feature>
<protein>
    <submittedName>
        <fullName evidence="2">Uncharacterized protein</fullName>
    </submittedName>
</protein>
<feature type="region of interest" description="Disordered" evidence="1">
    <location>
        <begin position="62"/>
        <end position="127"/>
    </location>
</feature>
<name>A0ABD2VQK3_9SOLN</name>
<evidence type="ECO:0000313" key="3">
    <source>
        <dbReference type="Proteomes" id="UP001627284"/>
    </source>
</evidence>
<comment type="caution">
    <text evidence="2">The sequence shown here is derived from an EMBL/GenBank/DDBJ whole genome shotgun (WGS) entry which is preliminary data.</text>
</comment>
<evidence type="ECO:0000256" key="1">
    <source>
        <dbReference type="SAM" id="MobiDB-lite"/>
    </source>
</evidence>
<accession>A0ABD2VQK3</accession>
<feature type="compositionally biased region" description="Polar residues" evidence="1">
    <location>
        <begin position="63"/>
        <end position="88"/>
    </location>
</feature>
<dbReference type="EMBL" id="JBJKTR010000001">
    <property type="protein sequence ID" value="KAL3382592.1"/>
    <property type="molecule type" value="Genomic_DNA"/>
</dbReference>
<proteinExistence type="predicted"/>
<dbReference type="Proteomes" id="UP001627284">
    <property type="component" value="Unassembled WGS sequence"/>
</dbReference>
<keyword evidence="3" id="KW-1185">Reference proteome</keyword>
<dbReference type="AlphaFoldDB" id="A0ABD2VQK3"/>
<reference evidence="2 3" key="1">
    <citation type="submission" date="2024-05" db="EMBL/GenBank/DDBJ databases">
        <title>De novo assembly of an allotetraploid wild potato.</title>
        <authorList>
            <person name="Hosaka A.J."/>
        </authorList>
    </citation>
    <scope>NUCLEOTIDE SEQUENCE [LARGE SCALE GENOMIC DNA]</scope>
    <source>
        <tissue evidence="2">Young leaves</tissue>
    </source>
</reference>
<gene>
    <name evidence="2" type="ORF">AABB24_002217</name>
</gene>
<sequence length="127" mass="14386">LLLSNSQATTLSLFSYPAEEQQQPAGAGCLRSFLVDSSSMRQPDSATEAARQQQPALPLHFSGEQQWRTPANQQLQPTPTSSQANQCRQQRRSATIYWRREQQRPARSNSSRRKLQRKPETPASSCW</sequence>
<evidence type="ECO:0000313" key="2">
    <source>
        <dbReference type="EMBL" id="KAL3382592.1"/>
    </source>
</evidence>
<organism evidence="2 3">
    <name type="scientific">Solanum stoloniferum</name>
    <dbReference type="NCBI Taxonomy" id="62892"/>
    <lineage>
        <taxon>Eukaryota</taxon>
        <taxon>Viridiplantae</taxon>
        <taxon>Streptophyta</taxon>
        <taxon>Embryophyta</taxon>
        <taxon>Tracheophyta</taxon>
        <taxon>Spermatophyta</taxon>
        <taxon>Magnoliopsida</taxon>
        <taxon>eudicotyledons</taxon>
        <taxon>Gunneridae</taxon>
        <taxon>Pentapetalae</taxon>
        <taxon>asterids</taxon>
        <taxon>lamiids</taxon>
        <taxon>Solanales</taxon>
        <taxon>Solanaceae</taxon>
        <taxon>Solanoideae</taxon>
        <taxon>Solaneae</taxon>
        <taxon>Solanum</taxon>
    </lineage>
</organism>